<name>A0A844HHS5_9RHOB</name>
<feature type="transmembrane region" description="Helical" evidence="1">
    <location>
        <begin position="218"/>
        <end position="238"/>
    </location>
</feature>
<accession>A0A844HHS5</accession>
<comment type="caution">
    <text evidence="2">The sequence shown here is derived from an EMBL/GenBank/DDBJ whole genome shotgun (WGS) entry which is preliminary data.</text>
</comment>
<dbReference type="AlphaFoldDB" id="A0A844HHS5"/>
<proteinExistence type="predicted"/>
<dbReference type="EMBL" id="WMIG01000003">
    <property type="protein sequence ID" value="MTH59460.1"/>
    <property type="molecule type" value="Genomic_DNA"/>
</dbReference>
<dbReference type="RefSeq" id="WP_155039397.1">
    <property type="nucleotide sequence ID" value="NZ_WMIG01000003.1"/>
</dbReference>
<dbReference type="OrthoDB" id="982725at2"/>
<keyword evidence="1" id="KW-0812">Transmembrane</keyword>
<evidence type="ECO:0000256" key="1">
    <source>
        <dbReference type="SAM" id="Phobius"/>
    </source>
</evidence>
<evidence type="ECO:0000313" key="3">
    <source>
        <dbReference type="Proteomes" id="UP000449846"/>
    </source>
</evidence>
<keyword evidence="1" id="KW-1133">Transmembrane helix</keyword>
<feature type="transmembrane region" description="Helical" evidence="1">
    <location>
        <begin position="189"/>
        <end position="206"/>
    </location>
</feature>
<evidence type="ECO:0000313" key="2">
    <source>
        <dbReference type="EMBL" id="MTH59460.1"/>
    </source>
</evidence>
<keyword evidence="3" id="KW-1185">Reference proteome</keyword>
<dbReference type="Proteomes" id="UP000449846">
    <property type="component" value="Unassembled WGS sequence"/>
</dbReference>
<gene>
    <name evidence="2" type="ORF">GL300_09560</name>
</gene>
<feature type="transmembrane region" description="Helical" evidence="1">
    <location>
        <begin position="96"/>
        <end position="116"/>
    </location>
</feature>
<feature type="transmembrane region" description="Helical" evidence="1">
    <location>
        <begin position="149"/>
        <end position="169"/>
    </location>
</feature>
<reference evidence="2 3" key="1">
    <citation type="submission" date="2019-11" db="EMBL/GenBank/DDBJ databases">
        <authorList>
            <person name="Dong K."/>
        </authorList>
    </citation>
    <scope>NUCLEOTIDE SEQUENCE [LARGE SCALE GENOMIC DNA]</scope>
    <source>
        <strain evidence="2 3">NBRC 112902</strain>
    </source>
</reference>
<keyword evidence="1" id="KW-0472">Membrane</keyword>
<sequence length="619" mass="64630">MTASLASRGLALNDDLSGRIALLDTAGGIEDIRLTEILRLHAALAQAVSPALPETLELLLWEAGRQTSYLTHGGTRLPNMLGLSHWVAPVGAVRKVIWMALFFFCVFFAVIIFSGLTMQQVAGGLPAFNNVASVANAVAPVAPEDRGTIAALLALFASLAGIGACFYVLFDAHGYIAKGSYDPRLGQNYGIRIGLGLMAGILLSQVLPAKDGGEWTAIGRPVLAVVGGFSGQLVYNVLSKLVTALESIFEEDRNQAIARAAKEAEEAAAARLNRLAEERSADQVALLAQLRDASSPEAREVVLTSLTARMAGLPAPAMPVPASGAQIEGAQDAIATLRARADFLARIVDLLPESDQPGLRAELGRISDGLGRLDGLTQDGDFVAEALRLAASSGVGGPLRAALTKSLGRLAGPLSGLGVTPAGLAGAIVVIATQEAADAYRRWKIRVLGADYAPELMAVDPIDAGAVLQVMNGLGDDARQALGIDAGDMGLLNEFGRAALDLEADEVLSRYGAEFSGEAQVYLEAVARLRDGLAAVRMAALGAQVAEETPPEALRDTGRPDGQSLLALFDRLVAQIEPRAEIERILLLASATRDASPEIRQLFDQALARASAPAPGPTG</sequence>
<organism evidence="2 3">
    <name type="scientific">Paracoccus litorisediminis</name>
    <dbReference type="NCBI Taxonomy" id="2006130"/>
    <lineage>
        <taxon>Bacteria</taxon>
        <taxon>Pseudomonadati</taxon>
        <taxon>Pseudomonadota</taxon>
        <taxon>Alphaproteobacteria</taxon>
        <taxon>Rhodobacterales</taxon>
        <taxon>Paracoccaceae</taxon>
        <taxon>Paracoccus</taxon>
    </lineage>
</organism>
<protein>
    <submittedName>
        <fullName evidence="2">Uncharacterized protein</fullName>
    </submittedName>
</protein>